<feature type="region of interest" description="Disordered" evidence="1">
    <location>
        <begin position="139"/>
        <end position="161"/>
    </location>
</feature>
<reference evidence="2" key="2">
    <citation type="journal article" date="2022" name="Res Sq">
        <title>Evolution of multicellular longitudinally dividing oral cavity symbionts (Neisseriaceae).</title>
        <authorList>
            <person name="Nyongesa S."/>
            <person name="Weber P."/>
            <person name="Bernet E."/>
            <person name="Pullido F."/>
            <person name="Nieckarz M."/>
            <person name="Delaby M."/>
            <person name="Nieves C."/>
            <person name="Viehboeck T."/>
            <person name="Krause N."/>
            <person name="Rivera-Millot A."/>
            <person name="Nakamura A."/>
            <person name="Vischer N."/>
            <person name="VanNieuwenhze M."/>
            <person name="Brun Y."/>
            <person name="Cava F."/>
            <person name="Bulgheresi S."/>
            <person name="Veyrier F."/>
        </authorList>
    </citation>
    <scope>NUCLEOTIDE SEQUENCE</scope>
    <source>
        <strain evidence="2">SAG 1488-6</strain>
    </source>
</reference>
<protein>
    <submittedName>
        <fullName evidence="2">DUF5682 family protein</fullName>
    </submittedName>
</protein>
<keyword evidence="3" id="KW-1185">Reference proteome</keyword>
<dbReference type="InterPro" id="IPR050458">
    <property type="entry name" value="LolB"/>
</dbReference>
<gene>
    <name evidence="2" type="ORF">LVJ81_05735</name>
</gene>
<evidence type="ECO:0000313" key="2">
    <source>
        <dbReference type="EMBL" id="UOO93526.1"/>
    </source>
</evidence>
<organism evidence="2 3">
    <name type="scientific">Vitreoscilla stercoraria</name>
    <dbReference type="NCBI Taxonomy" id="61"/>
    <lineage>
        <taxon>Bacteria</taxon>
        <taxon>Pseudomonadati</taxon>
        <taxon>Pseudomonadota</taxon>
        <taxon>Betaproteobacteria</taxon>
        <taxon>Neisseriales</taxon>
        <taxon>Neisseriaceae</taxon>
        <taxon>Vitreoscilla</taxon>
    </lineage>
</organism>
<dbReference type="Pfam" id="PF18934">
    <property type="entry name" value="DUF5682"/>
    <property type="match status" value="1"/>
</dbReference>
<dbReference type="RefSeq" id="WP_019957727.1">
    <property type="nucleotide sequence ID" value="NZ_CP091512.1"/>
</dbReference>
<evidence type="ECO:0000256" key="1">
    <source>
        <dbReference type="SAM" id="MobiDB-lite"/>
    </source>
</evidence>
<sequence length="796" mass="89115">MATTFEAVHFFGIRHHGPGCAHSLKQALDALQADCVLIEGPPEGETLLDWVGHEALVPPVALLVYAQNQPEQASFYPLAVFSPEWQALLWAKQQRVPVQFFDLPHTHKLALETQQQQRLQEANTQDDSTLQAPEDLQDAVNGILPPSPDMSDSSDAADENSIENDYADPLDMLAQAAGYDDGETWWNRLVEERHNSQDVFAAINEAMTAVREQIPQLHANFQRQYSESLREAWMRQRIRAAIKQGFQRIAVVCGAWHVPALQDAQHTIKADAALLKGLPKLKTETTWAPWSYPHLAYASGYAAGVVSPGWYEHLWQHKHLAATPTQRTVSWLRKAAILMREQDWDCSSAHLIEAARLADILAIMRGHASASLEEINEAISTVIHMGETLPLLTLHEQLTIGTTLGQVPVAMPMVPLQNDIHTQQQKLRLKPEASYKTLALDLRKDLDLARSHFLHRLALLGITWASITDNEQRNRGTFRESWRMAWQPEMSIDIIAASTYGTCLAQAAHNKIISLAKRPETTLQTLAQDLDNSLLANLPLLVADLTRLIEQRAAVTFDMSQLLQTVLPLAQVFRYGSVRQNDQDLLANIIDSLIERIAIGLKVACMNLNSPSAQHMRTWLLEAHQAVYLRQNDNLTQLWQQVLQDTMHSLLSAPLLRGMACRLLLDAKVCEQDSVALELSRNLSASVPALDASDWLQGFLNQQALVLLHHDWILQAIDAWVTQLNEAHFIQVLPLVRRHFANFSHSERQSLSQKIQQPMTAVPAPHTTSPQDTALLSLVDPILLQLFGLPSESLPS</sequence>
<proteinExistence type="predicted"/>
<name>A0ABY4ECS8_VITST</name>
<evidence type="ECO:0000313" key="3">
    <source>
        <dbReference type="Proteomes" id="UP000832034"/>
    </source>
</evidence>
<dbReference type="PANTHER" id="PTHR30634">
    <property type="entry name" value="OUTER MEMBRANE LOLAB LIPOPROTEIN INSERTION APPARATUS"/>
    <property type="match status" value="1"/>
</dbReference>
<accession>A0ABY4ECS8</accession>
<reference evidence="2" key="1">
    <citation type="submission" date="2021-12" db="EMBL/GenBank/DDBJ databases">
        <authorList>
            <person name="Veyrier F.J."/>
        </authorList>
    </citation>
    <scope>NUCLEOTIDE SEQUENCE</scope>
    <source>
        <strain evidence="2">SAG 1488-6</strain>
    </source>
</reference>
<dbReference type="EMBL" id="CP091512">
    <property type="protein sequence ID" value="UOO93526.1"/>
    <property type="molecule type" value="Genomic_DNA"/>
</dbReference>
<dbReference type="Proteomes" id="UP000832034">
    <property type="component" value="Chromosome"/>
</dbReference>
<dbReference type="PANTHER" id="PTHR30634:SF14">
    <property type="match status" value="1"/>
</dbReference>
<dbReference type="InterPro" id="IPR043737">
    <property type="entry name" value="DUF5682"/>
</dbReference>